<organism evidence="4 5">
    <name type="scientific">Funneliformis mosseae</name>
    <name type="common">Endomycorrhizal fungus</name>
    <name type="synonym">Glomus mosseae</name>
    <dbReference type="NCBI Taxonomy" id="27381"/>
    <lineage>
        <taxon>Eukaryota</taxon>
        <taxon>Fungi</taxon>
        <taxon>Fungi incertae sedis</taxon>
        <taxon>Mucoromycota</taxon>
        <taxon>Glomeromycotina</taxon>
        <taxon>Glomeromycetes</taxon>
        <taxon>Glomerales</taxon>
        <taxon>Glomeraceae</taxon>
        <taxon>Funneliformis</taxon>
    </lineage>
</organism>
<sequence length="528" mass="63481">MLLKIRFQIFRNPRMRQSSSVMQRRLFNSSLMKRQSTSPLGSETNLVPMESIDNNVNSRDQPLKIWTDQELKTLFDAFSKHGSDWNIISKEYFQESRTPSAIKNKWKRANIWTKVEENKLEDAISKHGEDWEFISKEYFQMKRTPRILKIKWKTFLKRQTQKARTLRDAVKEYFQVSRSPSSLKHKWVRSVNHLTEEEVRLLQDAVSKHGKDWEFISKEYFQMNRTPRELKNKWNNHWTEDEVRKLRDAVAKHGEDWNFITEKYFQASRTSSSINHKWIRSVNHLTEEEGWILIDAVSKHEGDWEFISKKYFQNNRSARELEIKWNTLLKYWSEEEIKKLRDAVSKHGKDWQLISKEYFQANRTVSSLKDKHSRSKDKMLLIKEHDTYQENVKKINNTNPENQEIYDTKSTNDYHTKTYRKRNKHSWTNEEDQILPELIKNHGIKIAAEMLNRSKRSLYSYYKKKEHSYDSLMKKSNTISKKFQKPSDVGVDKDIETSWIRNLDESSTYKSSLQRCRINWQQLCLQSP</sequence>
<evidence type="ECO:0000259" key="2">
    <source>
        <dbReference type="PROSITE" id="PS51293"/>
    </source>
</evidence>
<feature type="domain" description="Myb-like" evidence="1">
    <location>
        <begin position="66"/>
        <end position="110"/>
    </location>
</feature>
<evidence type="ECO:0000313" key="4">
    <source>
        <dbReference type="EMBL" id="CAG8505318.1"/>
    </source>
</evidence>
<dbReference type="SMART" id="SM00717">
    <property type="entry name" value="SANT"/>
    <property type="match status" value="7"/>
</dbReference>
<dbReference type="PROSITE" id="PS51294">
    <property type="entry name" value="HTH_MYB"/>
    <property type="match status" value="3"/>
</dbReference>
<feature type="domain" description="HTH myb-type" evidence="3">
    <location>
        <begin position="332"/>
        <end position="380"/>
    </location>
</feature>
<evidence type="ECO:0000313" key="5">
    <source>
        <dbReference type="Proteomes" id="UP000789375"/>
    </source>
</evidence>
<dbReference type="InterPro" id="IPR017884">
    <property type="entry name" value="SANT_dom"/>
</dbReference>
<dbReference type="PANTHER" id="PTHR47206">
    <property type="entry name" value="HOMEODOMAIN-LIKE SUPERFAMILY PROTEIN"/>
    <property type="match status" value="1"/>
</dbReference>
<dbReference type="SUPFAM" id="SSF46689">
    <property type="entry name" value="Homeodomain-like"/>
    <property type="match status" value="6"/>
</dbReference>
<evidence type="ECO:0000259" key="1">
    <source>
        <dbReference type="PROSITE" id="PS50090"/>
    </source>
</evidence>
<dbReference type="PROSITE" id="PS50090">
    <property type="entry name" value="MYB_LIKE"/>
    <property type="match status" value="6"/>
</dbReference>
<feature type="domain" description="Myb-like" evidence="1">
    <location>
        <begin position="112"/>
        <end position="156"/>
    </location>
</feature>
<dbReference type="Pfam" id="PF13921">
    <property type="entry name" value="Myb_DNA-bind_6"/>
    <property type="match status" value="1"/>
</dbReference>
<protein>
    <submittedName>
        <fullName evidence="4">8835_t:CDS:1</fullName>
    </submittedName>
</protein>
<dbReference type="Gene3D" id="1.10.10.60">
    <property type="entry name" value="Homeodomain-like"/>
    <property type="match status" value="7"/>
</dbReference>
<feature type="domain" description="Myb-like" evidence="1">
    <location>
        <begin position="238"/>
        <end position="282"/>
    </location>
</feature>
<feature type="domain" description="HTH myb-type" evidence="3">
    <location>
        <begin position="112"/>
        <end position="160"/>
    </location>
</feature>
<dbReference type="Pfam" id="PF00249">
    <property type="entry name" value="Myb_DNA-binding"/>
    <property type="match status" value="4"/>
</dbReference>
<dbReference type="InterPro" id="IPR001005">
    <property type="entry name" value="SANT/Myb"/>
</dbReference>
<keyword evidence="5" id="KW-1185">Reference proteome</keyword>
<feature type="domain" description="HTH myb-type" evidence="3">
    <location>
        <begin position="195"/>
        <end position="242"/>
    </location>
</feature>
<feature type="domain" description="SANT" evidence="2">
    <location>
        <begin position="195"/>
        <end position="242"/>
    </location>
</feature>
<comment type="caution">
    <text evidence="4">The sequence shown here is derived from an EMBL/GenBank/DDBJ whole genome shotgun (WGS) entry which is preliminary data.</text>
</comment>
<gene>
    <name evidence="4" type="ORF">FMOSSE_LOCUS4254</name>
</gene>
<dbReference type="EMBL" id="CAJVPP010000701">
    <property type="protein sequence ID" value="CAG8505318.1"/>
    <property type="molecule type" value="Genomic_DNA"/>
</dbReference>
<evidence type="ECO:0000259" key="3">
    <source>
        <dbReference type="PROSITE" id="PS51294"/>
    </source>
</evidence>
<reference evidence="4" key="1">
    <citation type="submission" date="2021-06" db="EMBL/GenBank/DDBJ databases">
        <authorList>
            <person name="Kallberg Y."/>
            <person name="Tangrot J."/>
            <person name="Rosling A."/>
        </authorList>
    </citation>
    <scope>NUCLEOTIDE SEQUENCE</scope>
    <source>
        <strain evidence="4">87-6 pot B 2015</strain>
    </source>
</reference>
<dbReference type="PROSITE" id="PS51293">
    <property type="entry name" value="SANT"/>
    <property type="match status" value="1"/>
</dbReference>
<dbReference type="Proteomes" id="UP000789375">
    <property type="component" value="Unassembled WGS sequence"/>
</dbReference>
<dbReference type="InterPro" id="IPR009057">
    <property type="entry name" value="Homeodomain-like_sf"/>
</dbReference>
<name>A0A9N8ZS58_FUNMO</name>
<accession>A0A9N8ZS58</accession>
<proteinExistence type="predicted"/>
<feature type="domain" description="Myb-like" evidence="1">
    <location>
        <begin position="195"/>
        <end position="237"/>
    </location>
</feature>
<feature type="domain" description="Myb-like" evidence="1">
    <location>
        <begin position="286"/>
        <end position="329"/>
    </location>
</feature>
<dbReference type="AlphaFoldDB" id="A0A9N8ZS58"/>
<dbReference type="InterPro" id="IPR017930">
    <property type="entry name" value="Myb_dom"/>
</dbReference>
<feature type="domain" description="Myb-like" evidence="1">
    <location>
        <begin position="332"/>
        <end position="371"/>
    </location>
</feature>
<dbReference type="PANTHER" id="PTHR47206:SF2">
    <property type="entry name" value="(RAPE) HYPOTHETICAL PROTEIN"/>
    <property type="match status" value="1"/>
</dbReference>
<dbReference type="CDD" id="cd00167">
    <property type="entry name" value="SANT"/>
    <property type="match status" value="3"/>
</dbReference>